<feature type="compositionally biased region" description="Polar residues" evidence="1">
    <location>
        <begin position="49"/>
        <end position="60"/>
    </location>
</feature>
<feature type="region of interest" description="Disordered" evidence="1">
    <location>
        <begin position="23"/>
        <end position="71"/>
    </location>
</feature>
<organism evidence="2 3">
    <name type="scientific">Polarella glacialis</name>
    <name type="common">Dinoflagellate</name>
    <dbReference type="NCBI Taxonomy" id="89957"/>
    <lineage>
        <taxon>Eukaryota</taxon>
        <taxon>Sar</taxon>
        <taxon>Alveolata</taxon>
        <taxon>Dinophyceae</taxon>
        <taxon>Suessiales</taxon>
        <taxon>Suessiaceae</taxon>
        <taxon>Polarella</taxon>
    </lineage>
</organism>
<sequence>AGSAEPSYSGHFGSHAMDIACQHSNDAAVQPESNNQPGAFASCPPWPSVASQAETELNSEATEEVPDTSQQ</sequence>
<comment type="caution">
    <text evidence="2">The sequence shown here is derived from an EMBL/GenBank/DDBJ whole genome shotgun (WGS) entry which is preliminary data.</text>
</comment>
<evidence type="ECO:0000313" key="3">
    <source>
        <dbReference type="Proteomes" id="UP000626109"/>
    </source>
</evidence>
<feature type="non-terminal residue" evidence="2">
    <location>
        <position position="1"/>
    </location>
</feature>
<gene>
    <name evidence="2" type="ORF">PGLA2088_LOCUS41223</name>
</gene>
<evidence type="ECO:0000313" key="2">
    <source>
        <dbReference type="EMBL" id="CAE8720281.1"/>
    </source>
</evidence>
<feature type="non-terminal residue" evidence="2">
    <location>
        <position position="71"/>
    </location>
</feature>
<accession>A0A813L6A1</accession>
<feature type="compositionally biased region" description="Polar residues" evidence="1">
    <location>
        <begin position="23"/>
        <end position="37"/>
    </location>
</feature>
<feature type="compositionally biased region" description="Acidic residues" evidence="1">
    <location>
        <begin position="61"/>
        <end position="71"/>
    </location>
</feature>
<dbReference type="Proteomes" id="UP000626109">
    <property type="component" value="Unassembled WGS sequence"/>
</dbReference>
<proteinExistence type="predicted"/>
<dbReference type="EMBL" id="CAJNNW010033766">
    <property type="protein sequence ID" value="CAE8720281.1"/>
    <property type="molecule type" value="Genomic_DNA"/>
</dbReference>
<reference evidence="2" key="1">
    <citation type="submission" date="2021-02" db="EMBL/GenBank/DDBJ databases">
        <authorList>
            <person name="Dougan E. K."/>
            <person name="Rhodes N."/>
            <person name="Thang M."/>
            <person name="Chan C."/>
        </authorList>
    </citation>
    <scope>NUCLEOTIDE SEQUENCE</scope>
</reference>
<dbReference type="AlphaFoldDB" id="A0A813L6A1"/>
<name>A0A813L6A1_POLGL</name>
<protein>
    <submittedName>
        <fullName evidence="2">Uncharacterized protein</fullName>
    </submittedName>
</protein>
<evidence type="ECO:0000256" key="1">
    <source>
        <dbReference type="SAM" id="MobiDB-lite"/>
    </source>
</evidence>